<dbReference type="SUPFAM" id="SSF53218">
    <property type="entry name" value="Molybdenum cofactor biosynthesis proteins"/>
    <property type="match status" value="1"/>
</dbReference>
<dbReference type="NCBIfam" id="TIGR00177">
    <property type="entry name" value="molyb_syn"/>
    <property type="match status" value="1"/>
</dbReference>
<dbReference type="InterPro" id="IPR005111">
    <property type="entry name" value="MoeA_C_domain_IV"/>
</dbReference>
<dbReference type="InterPro" id="IPR036135">
    <property type="entry name" value="MoeA_linker/N_sf"/>
</dbReference>
<dbReference type="Pfam" id="PF03454">
    <property type="entry name" value="MoeA_C"/>
    <property type="match status" value="1"/>
</dbReference>
<evidence type="ECO:0000313" key="8">
    <source>
        <dbReference type="EMBL" id="GGP25871.1"/>
    </source>
</evidence>
<keyword evidence="6" id="KW-0808">Transferase</keyword>
<dbReference type="Pfam" id="PF00994">
    <property type="entry name" value="MoCF_biosynth"/>
    <property type="match status" value="1"/>
</dbReference>
<dbReference type="Gene3D" id="3.40.980.10">
    <property type="entry name" value="MoaB/Mog-like domain"/>
    <property type="match status" value="1"/>
</dbReference>
<evidence type="ECO:0000313" key="9">
    <source>
        <dbReference type="Proteomes" id="UP000621859"/>
    </source>
</evidence>
<dbReference type="NCBIfam" id="NF045515">
    <property type="entry name" value="Glp_gephyrin"/>
    <property type="match status" value="1"/>
</dbReference>
<protein>
    <recommendedName>
        <fullName evidence="6">Molybdopterin molybdenumtransferase</fullName>
        <ecNumber evidence="6">2.10.1.1</ecNumber>
    </recommendedName>
</protein>
<dbReference type="EMBL" id="BMLY01000002">
    <property type="protein sequence ID" value="GGP25871.1"/>
    <property type="molecule type" value="Genomic_DNA"/>
</dbReference>
<dbReference type="PANTHER" id="PTHR10192">
    <property type="entry name" value="MOLYBDOPTERIN BIOSYNTHESIS PROTEIN"/>
    <property type="match status" value="1"/>
</dbReference>
<dbReference type="Gene3D" id="2.170.190.11">
    <property type="entry name" value="Molybdopterin biosynthesis moea protein, domain 3"/>
    <property type="match status" value="1"/>
</dbReference>
<name>A0ABQ2PKF8_9NEIS</name>
<comment type="function">
    <text evidence="1 6">Catalyzes the insertion of molybdate into adenylated molybdopterin with the concomitant release of AMP.</text>
</comment>
<dbReference type="RefSeq" id="WP_188691774.1">
    <property type="nucleotide sequence ID" value="NZ_BMLY01000002.1"/>
</dbReference>
<comment type="caution">
    <text evidence="8">The sequence shown here is derived from an EMBL/GenBank/DDBJ whole genome shotgun (WGS) entry which is preliminary data.</text>
</comment>
<keyword evidence="6" id="KW-0479">Metal-binding</keyword>
<sequence length="400" mass="41832">MLSVDQALDQLLSLARPLTETRTLPLTAAHGHYLATDVISPVAVPGFDNSAMDGYALNVADFANVPAAFALTQRIAAGETGVALEAGEAARIFTGAPVPPGANAVAMQEDCSVTPDGVSVTSQINAGQNIRRTGDDIQLNAVAVTQGTRLGAAQLGLLASIGVAEVDITRPLRVALLSTGSELVEPGQPLGAGQIYNSNRYLLAAMLREAGCEVTDAGIVADRLDATQLALQNAANEHDIVITTGGVSVGEEDHVKAAVESLGTLNLWKMAIKPGKPFAQGRITRTDGTEADFIGLPGNPVSSFVTFFVLVRPFLARRQGQTDARMPPQILIPAGFTRNAGNRREFLRVRIVDGQLVPFGNQGSGVLTSVAASDGLAVVPENQPVQVGDKLVFLPYELRG</sequence>
<dbReference type="InterPro" id="IPR038987">
    <property type="entry name" value="MoeA-like"/>
</dbReference>
<dbReference type="Proteomes" id="UP000621859">
    <property type="component" value="Unassembled WGS sequence"/>
</dbReference>
<keyword evidence="9" id="KW-1185">Reference proteome</keyword>
<reference evidence="9" key="1">
    <citation type="journal article" date="2019" name="Int. J. Syst. Evol. Microbiol.">
        <title>The Global Catalogue of Microorganisms (GCM) 10K type strain sequencing project: providing services to taxonomists for standard genome sequencing and annotation.</title>
        <authorList>
            <consortium name="The Broad Institute Genomics Platform"/>
            <consortium name="The Broad Institute Genome Sequencing Center for Infectious Disease"/>
            <person name="Wu L."/>
            <person name="Ma J."/>
        </authorList>
    </citation>
    <scope>NUCLEOTIDE SEQUENCE [LARGE SCALE GENOMIC DNA]</scope>
    <source>
        <strain evidence="9">CGMCC 1.8860</strain>
    </source>
</reference>
<dbReference type="SUPFAM" id="SSF63867">
    <property type="entry name" value="MoeA C-terminal domain-like"/>
    <property type="match status" value="1"/>
</dbReference>
<dbReference type="InterPro" id="IPR005110">
    <property type="entry name" value="MoeA_linker/N"/>
</dbReference>
<dbReference type="Pfam" id="PF03453">
    <property type="entry name" value="MoeA_N"/>
    <property type="match status" value="1"/>
</dbReference>
<evidence type="ECO:0000256" key="4">
    <source>
        <dbReference type="ARBA" id="ARBA00023150"/>
    </source>
</evidence>
<dbReference type="CDD" id="cd00887">
    <property type="entry name" value="MoeA"/>
    <property type="match status" value="1"/>
</dbReference>
<evidence type="ECO:0000256" key="2">
    <source>
        <dbReference type="ARBA" id="ARBA00005046"/>
    </source>
</evidence>
<comment type="pathway">
    <text evidence="2 6">Cofactor biosynthesis; molybdopterin biosynthesis.</text>
</comment>
<organism evidence="8 9">
    <name type="scientific">Silvimonas amylolytica</name>
    <dbReference type="NCBI Taxonomy" id="449663"/>
    <lineage>
        <taxon>Bacteria</taxon>
        <taxon>Pseudomonadati</taxon>
        <taxon>Pseudomonadota</taxon>
        <taxon>Betaproteobacteria</taxon>
        <taxon>Neisseriales</taxon>
        <taxon>Chitinibacteraceae</taxon>
        <taxon>Silvimonas</taxon>
    </lineage>
</organism>
<evidence type="ECO:0000259" key="7">
    <source>
        <dbReference type="SMART" id="SM00852"/>
    </source>
</evidence>
<dbReference type="SUPFAM" id="SSF63882">
    <property type="entry name" value="MoeA N-terminal region -like"/>
    <property type="match status" value="1"/>
</dbReference>
<evidence type="ECO:0000256" key="3">
    <source>
        <dbReference type="ARBA" id="ARBA00010763"/>
    </source>
</evidence>
<dbReference type="Gene3D" id="3.90.105.10">
    <property type="entry name" value="Molybdopterin biosynthesis moea protein, domain 2"/>
    <property type="match status" value="1"/>
</dbReference>
<keyword evidence="6" id="KW-0500">Molybdenum</keyword>
<comment type="catalytic activity">
    <reaction evidence="5">
        <text>adenylyl-molybdopterin + molybdate = Mo-molybdopterin + AMP + H(+)</text>
        <dbReference type="Rhea" id="RHEA:35047"/>
        <dbReference type="ChEBI" id="CHEBI:15378"/>
        <dbReference type="ChEBI" id="CHEBI:36264"/>
        <dbReference type="ChEBI" id="CHEBI:62727"/>
        <dbReference type="ChEBI" id="CHEBI:71302"/>
        <dbReference type="ChEBI" id="CHEBI:456215"/>
        <dbReference type="EC" id="2.10.1.1"/>
    </reaction>
</comment>
<proteinExistence type="inferred from homology"/>
<dbReference type="EC" id="2.10.1.1" evidence="6"/>
<dbReference type="Gene3D" id="2.40.340.10">
    <property type="entry name" value="MoeA, C-terminal, domain IV"/>
    <property type="match status" value="1"/>
</dbReference>
<keyword evidence="4 6" id="KW-0501">Molybdenum cofactor biosynthesis</keyword>
<gene>
    <name evidence="8" type="primary">moeA</name>
    <name evidence="8" type="ORF">GCM10010971_16900</name>
</gene>
<comment type="similarity">
    <text evidence="3 6">Belongs to the MoeA family.</text>
</comment>
<dbReference type="PANTHER" id="PTHR10192:SF5">
    <property type="entry name" value="GEPHYRIN"/>
    <property type="match status" value="1"/>
</dbReference>
<evidence type="ECO:0000256" key="1">
    <source>
        <dbReference type="ARBA" id="ARBA00002901"/>
    </source>
</evidence>
<dbReference type="SMART" id="SM00852">
    <property type="entry name" value="MoCF_biosynth"/>
    <property type="match status" value="1"/>
</dbReference>
<feature type="domain" description="MoaB/Mog" evidence="7">
    <location>
        <begin position="175"/>
        <end position="317"/>
    </location>
</feature>
<keyword evidence="6" id="KW-0460">Magnesium</keyword>
<evidence type="ECO:0000256" key="5">
    <source>
        <dbReference type="ARBA" id="ARBA00047317"/>
    </source>
</evidence>
<dbReference type="InterPro" id="IPR036688">
    <property type="entry name" value="MoeA_C_domain_IV_sf"/>
</dbReference>
<accession>A0ABQ2PKF8</accession>
<dbReference type="InterPro" id="IPR001453">
    <property type="entry name" value="MoaB/Mog_dom"/>
</dbReference>
<dbReference type="InterPro" id="IPR036425">
    <property type="entry name" value="MoaB/Mog-like_dom_sf"/>
</dbReference>
<comment type="cofactor">
    <cofactor evidence="6">
        <name>Mg(2+)</name>
        <dbReference type="ChEBI" id="CHEBI:18420"/>
    </cofactor>
</comment>
<evidence type="ECO:0000256" key="6">
    <source>
        <dbReference type="RuleBase" id="RU365090"/>
    </source>
</evidence>